<accession>A0A336LAK7</accession>
<evidence type="ECO:0000256" key="5">
    <source>
        <dbReference type="ARBA" id="ARBA00022847"/>
    </source>
</evidence>
<evidence type="ECO:0000313" key="11">
    <source>
        <dbReference type="EMBL" id="SSX33228.1"/>
    </source>
</evidence>
<dbReference type="GO" id="GO:0015175">
    <property type="term" value="F:neutral L-amino acid transmembrane transporter activity"/>
    <property type="evidence" value="ECO:0007669"/>
    <property type="project" value="TreeGrafter"/>
</dbReference>
<dbReference type="GO" id="GO:0005313">
    <property type="term" value="F:L-glutamate transmembrane transporter activity"/>
    <property type="evidence" value="ECO:0007669"/>
    <property type="project" value="TreeGrafter"/>
</dbReference>
<dbReference type="Pfam" id="PF00375">
    <property type="entry name" value="SDF"/>
    <property type="match status" value="1"/>
</dbReference>
<dbReference type="AlphaFoldDB" id="A0A336LAK7"/>
<keyword evidence="3 9" id="KW-0813">Transport</keyword>
<dbReference type="EMBL" id="UFQS01002337">
    <property type="protein sequence ID" value="SSX13807.1"/>
    <property type="molecule type" value="Genomic_DNA"/>
</dbReference>
<evidence type="ECO:0000256" key="7">
    <source>
        <dbReference type="ARBA" id="ARBA00023136"/>
    </source>
</evidence>
<dbReference type="InterPro" id="IPR036458">
    <property type="entry name" value="Na:dicarbo_symporter_sf"/>
</dbReference>
<evidence type="ECO:0000256" key="2">
    <source>
        <dbReference type="ARBA" id="ARBA00006148"/>
    </source>
</evidence>
<evidence type="ECO:0000313" key="10">
    <source>
        <dbReference type="EMBL" id="SSX13807.1"/>
    </source>
</evidence>
<dbReference type="PROSITE" id="PS00714">
    <property type="entry name" value="NA_DICARBOXYL_SYMP_2"/>
    <property type="match status" value="1"/>
</dbReference>
<feature type="transmembrane region" description="Helical" evidence="9">
    <location>
        <begin position="106"/>
        <end position="130"/>
    </location>
</feature>
<protein>
    <recommendedName>
        <fullName evidence="9">Amino acid transporter</fullName>
    </recommendedName>
</protein>
<dbReference type="GO" id="GO:0005886">
    <property type="term" value="C:plasma membrane"/>
    <property type="evidence" value="ECO:0007669"/>
    <property type="project" value="TreeGrafter"/>
</dbReference>
<keyword evidence="5 9" id="KW-0769">Symport</keyword>
<evidence type="ECO:0000256" key="3">
    <source>
        <dbReference type="ARBA" id="ARBA00022448"/>
    </source>
</evidence>
<feature type="transmembrane region" description="Helical" evidence="9">
    <location>
        <begin position="276"/>
        <end position="296"/>
    </location>
</feature>
<name>A0A336LAK7_CULSO</name>
<evidence type="ECO:0000256" key="1">
    <source>
        <dbReference type="ARBA" id="ARBA00004141"/>
    </source>
</evidence>
<evidence type="ECO:0000256" key="4">
    <source>
        <dbReference type="ARBA" id="ARBA00022692"/>
    </source>
</evidence>
<gene>
    <name evidence="10" type="primary">CSON006138</name>
</gene>
<feature type="transmembrane region" description="Helical" evidence="9">
    <location>
        <begin position="61"/>
        <end position="86"/>
    </location>
</feature>
<evidence type="ECO:0000256" key="9">
    <source>
        <dbReference type="RuleBase" id="RU361216"/>
    </source>
</evidence>
<dbReference type="InterPro" id="IPR001991">
    <property type="entry name" value="Na-dicarboxylate_symporter"/>
</dbReference>
<keyword evidence="6 9" id="KW-1133">Transmembrane helix</keyword>
<proteinExistence type="inferred from homology"/>
<keyword evidence="4 9" id="KW-0812">Transmembrane</keyword>
<evidence type="ECO:0000256" key="6">
    <source>
        <dbReference type="ARBA" id="ARBA00022989"/>
    </source>
</evidence>
<dbReference type="PANTHER" id="PTHR11958:SF63">
    <property type="entry name" value="AMINO ACID TRANSPORTER"/>
    <property type="match status" value="1"/>
</dbReference>
<sequence>MFEIPRDVTTQTSLCMIITSMPTLKVSYLSKKFVVVKQLKLNLDKSTMNLMKMKKIKVSPVLRENLLTICTVVAVILGIVVGLAIRFTTEKWNEREIAYMYFIGDIFLRMLKALILPLIISSLISAVGNLDLSLSGKIGSRAVGYYLLTTVMAVVLGIILVVSIQPGNRIGTTEVQADTSKGRNITITDTLLDLVRNMFPPNIVQACIEQFQTVLSPPKSNPNELDLTKWSMGSEWIHQMNILGLVVCAIVFGIALSSTRNESRNVLKVIVEFSHVVMKITGWVIWLSPIGIIFLIMSKMLEMEDLGSLFGSLGLYTVTVSGGILFHGFVILPLIFFFLTRENPYAFISKMGKALATAFGTSSSSATLPVTMQCLEDNAKVDPRVSRFVLPIGATINMDGTALYEAVAAIFIAQLRGIPLGFGNIIAISITATAASIGAAGIPQAGLVTLVMVLDTIGLPAEDVSLIVAVDWLLDRFRTLVNVLGDSYGAKIIEHFSKSELMDHANENLPEITHTNGTTHQNGNHYETKVAVPELQMHIDDTRIDSNISHCEYIEKLWFH</sequence>
<organism evidence="10">
    <name type="scientific">Culicoides sonorensis</name>
    <name type="common">Biting midge</name>
    <dbReference type="NCBI Taxonomy" id="179676"/>
    <lineage>
        <taxon>Eukaryota</taxon>
        <taxon>Metazoa</taxon>
        <taxon>Ecdysozoa</taxon>
        <taxon>Arthropoda</taxon>
        <taxon>Hexapoda</taxon>
        <taxon>Insecta</taxon>
        <taxon>Pterygota</taxon>
        <taxon>Neoptera</taxon>
        <taxon>Endopterygota</taxon>
        <taxon>Diptera</taxon>
        <taxon>Nematocera</taxon>
        <taxon>Chironomoidea</taxon>
        <taxon>Ceratopogonidae</taxon>
        <taxon>Ceratopogoninae</taxon>
        <taxon>Culicoides</taxon>
        <taxon>Monoculicoides</taxon>
    </lineage>
</organism>
<feature type="transmembrane region" description="Helical" evidence="9">
    <location>
        <begin position="142"/>
        <end position="164"/>
    </location>
</feature>
<comment type="similarity">
    <text evidence="2 9">Belongs to the dicarboxylate/amino acid:cation symporter (DAACS) (TC 2.A.23) family.</text>
</comment>
<feature type="transmembrane region" description="Helical" evidence="9">
    <location>
        <begin position="236"/>
        <end position="256"/>
    </location>
</feature>
<keyword evidence="7 9" id="KW-0472">Membrane</keyword>
<feature type="transmembrane region" description="Helical" evidence="9">
    <location>
        <begin position="316"/>
        <end position="339"/>
    </location>
</feature>
<evidence type="ECO:0000256" key="8">
    <source>
        <dbReference type="ARBA" id="ARBA00023180"/>
    </source>
</evidence>
<comment type="subcellular location">
    <subcellularLocation>
        <location evidence="1 9">Membrane</location>
        <topology evidence="1 9">Multi-pass membrane protein</topology>
    </subcellularLocation>
</comment>
<dbReference type="EMBL" id="UFQT01002337">
    <property type="protein sequence ID" value="SSX33228.1"/>
    <property type="molecule type" value="Genomic_DNA"/>
</dbReference>
<dbReference type="PANTHER" id="PTHR11958">
    <property type="entry name" value="SODIUM/DICARBOXYLATE SYMPORTER-RELATED"/>
    <property type="match status" value="1"/>
</dbReference>
<dbReference type="PRINTS" id="PR00173">
    <property type="entry name" value="EDTRNSPORT"/>
</dbReference>
<reference evidence="10" key="1">
    <citation type="submission" date="2018-04" db="EMBL/GenBank/DDBJ databases">
        <authorList>
            <person name="Go L.Y."/>
            <person name="Mitchell J.A."/>
        </authorList>
    </citation>
    <scope>NUCLEOTIDE SEQUENCE</scope>
    <source>
        <tissue evidence="10">Whole organism</tissue>
    </source>
</reference>
<dbReference type="GO" id="GO:0015501">
    <property type="term" value="F:glutamate:sodium symporter activity"/>
    <property type="evidence" value="ECO:0007669"/>
    <property type="project" value="TreeGrafter"/>
</dbReference>
<keyword evidence="8" id="KW-0325">Glycoprotein</keyword>
<dbReference type="Gene3D" id="1.10.3860.10">
    <property type="entry name" value="Sodium:dicarboxylate symporter"/>
    <property type="match status" value="1"/>
</dbReference>
<reference evidence="11" key="2">
    <citation type="submission" date="2018-07" db="EMBL/GenBank/DDBJ databases">
        <authorList>
            <person name="Quirk P.G."/>
            <person name="Krulwich T.A."/>
        </authorList>
    </citation>
    <scope>NUCLEOTIDE SEQUENCE</scope>
</reference>
<dbReference type="InterPro" id="IPR050746">
    <property type="entry name" value="DAACS"/>
</dbReference>
<dbReference type="SUPFAM" id="SSF118215">
    <property type="entry name" value="Proton glutamate symport protein"/>
    <property type="match status" value="1"/>
</dbReference>
<dbReference type="InterPro" id="IPR018107">
    <property type="entry name" value="Na-dicarboxylate_symporter_CS"/>
</dbReference>
<dbReference type="VEuPathDB" id="VectorBase:CSON006138"/>